<dbReference type="Pfam" id="PF12511">
    <property type="entry name" value="DUF3716"/>
    <property type="match status" value="1"/>
</dbReference>
<evidence type="ECO:0008006" key="3">
    <source>
        <dbReference type="Google" id="ProtNLM"/>
    </source>
</evidence>
<protein>
    <recommendedName>
        <fullName evidence="3">Zn(2)-C6 fungal-type domain-containing protein</fullName>
    </recommendedName>
</protein>
<gene>
    <name evidence="1" type="ORF">CTAM01_17123</name>
</gene>
<dbReference type="Proteomes" id="UP001227543">
    <property type="component" value="Unassembled WGS sequence"/>
</dbReference>
<reference evidence="1 2" key="1">
    <citation type="submission" date="2016-10" db="EMBL/GenBank/DDBJ databases">
        <title>The genome sequence of Colletotrichum fioriniae PJ7.</title>
        <authorList>
            <person name="Baroncelli R."/>
        </authorList>
    </citation>
    <scope>NUCLEOTIDE SEQUENCE [LARGE SCALE GENOMIC DNA]</scope>
    <source>
        <strain evidence="1 2">Tom-12</strain>
    </source>
</reference>
<dbReference type="RefSeq" id="XP_060372310.1">
    <property type="nucleotide sequence ID" value="XM_060533112.1"/>
</dbReference>
<evidence type="ECO:0000313" key="1">
    <source>
        <dbReference type="EMBL" id="KAK1460584.1"/>
    </source>
</evidence>
<keyword evidence="2" id="KW-1185">Reference proteome</keyword>
<organism evidence="1 2">
    <name type="scientific">Colletotrichum tamarilloi</name>
    <dbReference type="NCBI Taxonomy" id="1209934"/>
    <lineage>
        <taxon>Eukaryota</taxon>
        <taxon>Fungi</taxon>
        <taxon>Dikarya</taxon>
        <taxon>Ascomycota</taxon>
        <taxon>Pezizomycotina</taxon>
        <taxon>Sordariomycetes</taxon>
        <taxon>Hypocreomycetidae</taxon>
        <taxon>Glomerellales</taxon>
        <taxon>Glomerellaceae</taxon>
        <taxon>Colletotrichum</taxon>
        <taxon>Colletotrichum acutatum species complex</taxon>
    </lineage>
</organism>
<dbReference type="EMBL" id="MLFU01000357">
    <property type="protein sequence ID" value="KAK1460584.1"/>
    <property type="molecule type" value="Genomic_DNA"/>
</dbReference>
<comment type="caution">
    <text evidence="1">The sequence shown here is derived from an EMBL/GenBank/DDBJ whole genome shotgun (WGS) entry which is preliminary data.</text>
</comment>
<sequence>MSTQHRIPDRIEGIQLPTAPVHQPTVYPNDLTSHKMTSYLLTNSLSSLSKTFHKICDLGIMQPQRWIKLNPKITKNGRCVPGEIAVTRTQAADAIWTTVYGDAKTSAESCARCKAGKGMFADCVAFTGRGCSSCNYTSGAHECTLIAPPVTTPRNTPTKVVKRGRNHKGRGKVRIGALLESLGNIPAEHLRTMADALEQVAEQAEDDEEDSE</sequence>
<proteinExistence type="predicted"/>
<name>A0ABQ9QGJ6_9PEZI</name>
<dbReference type="InterPro" id="IPR022190">
    <property type="entry name" value="DUF3716"/>
</dbReference>
<accession>A0ABQ9QGJ6</accession>
<evidence type="ECO:0000313" key="2">
    <source>
        <dbReference type="Proteomes" id="UP001227543"/>
    </source>
</evidence>
<dbReference type="GeneID" id="85417350"/>